<dbReference type="Gene3D" id="3.40.630.10">
    <property type="entry name" value="Zn peptidases"/>
    <property type="match status" value="1"/>
</dbReference>
<comment type="caution">
    <text evidence="7">The sequence shown here is derived from an EMBL/GenBank/DDBJ whole genome shotgun (WGS) entry which is preliminary data.</text>
</comment>
<keyword evidence="7" id="KW-0378">Hydrolase</keyword>
<gene>
    <name evidence="7" type="ORF">QTG54_008244</name>
</gene>
<dbReference type="PANTHER" id="PTHR12756">
    <property type="entry name" value="CYTOSOLIC CARBOXYPEPTIDASE"/>
    <property type="match status" value="1"/>
</dbReference>
<sequence length="525" mass="57246">MSKLMFTAALLLVSSSTRGRGGTAAFQLYRRSSSTASAFVNARTTHHQRLSPGIIPKSTASSTSSPLSASLRDLLEGGSTRSSSSMTKAADEAKSPPAQAAAAAVENVVETTLPIKETPTQPVKKSTSNSIISISDSYDSGNGEFVSFNIADGEEDYTDVIVHVNIKADPFTDLEQKSHFQSFSFRSSVNFNSPAIRGIFSDKKSIKVKYVVDNANEASYADAWNGASIFVTEKSTPYDADSWHRTSDTNYEKGVLSWTHVHDLDGESSSAYFAYFPPYSYERHLGLIAQCAESEGARVFSLGQTVSGREIDCVKVGTGPRKCWIIHRQHPGESMASFYAEGLLNRLLALDDKWDNVSEKARELFTFYIVPNINPDGSANGYLRTNAAGSNLNREWCPSPSPPSADGSSASEISYYLLNTWMNRGSQGMSVWGKRLEALHGAFLASYERANQDMQAKVSYDPDKPNEGMKNICSNQIADRFDCFSATLEMPFKDVGDVLLVGSRESGAARRISSRCTLLCAALFT</sequence>
<dbReference type="AlphaFoldDB" id="A0AAD8Y8N6"/>
<reference evidence="7" key="1">
    <citation type="submission" date="2023-06" db="EMBL/GenBank/DDBJ databases">
        <title>Survivors Of The Sea: Transcriptome response of Skeletonema marinoi to long-term dormancy.</title>
        <authorList>
            <person name="Pinder M.I.M."/>
            <person name="Kourtchenko O."/>
            <person name="Robertson E.K."/>
            <person name="Larsson T."/>
            <person name="Maumus F."/>
            <person name="Osuna-Cruz C.M."/>
            <person name="Vancaester E."/>
            <person name="Stenow R."/>
            <person name="Vandepoele K."/>
            <person name="Ploug H."/>
            <person name="Bruchert V."/>
            <person name="Godhe A."/>
            <person name="Topel M."/>
        </authorList>
    </citation>
    <scope>NUCLEOTIDE SEQUENCE</scope>
    <source>
        <strain evidence="7">R05AC</strain>
    </source>
</reference>
<dbReference type="Gene3D" id="2.60.40.3120">
    <property type="match status" value="1"/>
</dbReference>
<comment type="caution">
    <text evidence="3">Lacks conserved residue(s) required for the propagation of feature annotation.</text>
</comment>
<evidence type="ECO:0000256" key="3">
    <source>
        <dbReference type="PROSITE-ProRule" id="PRU01379"/>
    </source>
</evidence>
<dbReference type="GO" id="GO:0008270">
    <property type="term" value="F:zinc ion binding"/>
    <property type="evidence" value="ECO:0007669"/>
    <property type="project" value="InterPro"/>
</dbReference>
<dbReference type="Pfam" id="PF00246">
    <property type="entry name" value="Peptidase_M14"/>
    <property type="match status" value="1"/>
</dbReference>
<keyword evidence="7" id="KW-0121">Carboxypeptidase</keyword>
<evidence type="ECO:0000256" key="5">
    <source>
        <dbReference type="SAM" id="SignalP"/>
    </source>
</evidence>
<keyword evidence="7" id="KW-0645">Protease</keyword>
<evidence type="ECO:0000256" key="1">
    <source>
        <dbReference type="ARBA" id="ARBA00001947"/>
    </source>
</evidence>
<feature type="signal peptide" evidence="5">
    <location>
        <begin position="1"/>
        <end position="19"/>
    </location>
</feature>
<dbReference type="InterPro" id="IPR050821">
    <property type="entry name" value="Cytosolic_carboxypeptidase"/>
</dbReference>
<dbReference type="SUPFAM" id="SSF53187">
    <property type="entry name" value="Zn-dependent exopeptidases"/>
    <property type="match status" value="1"/>
</dbReference>
<proteinExistence type="inferred from homology"/>
<comment type="cofactor">
    <cofactor evidence="1">
        <name>Zn(2+)</name>
        <dbReference type="ChEBI" id="CHEBI:29105"/>
    </cofactor>
</comment>
<feature type="domain" description="Peptidase M14" evidence="6">
    <location>
        <begin position="277"/>
        <end position="525"/>
    </location>
</feature>
<organism evidence="7 8">
    <name type="scientific">Skeletonema marinoi</name>
    <dbReference type="NCBI Taxonomy" id="267567"/>
    <lineage>
        <taxon>Eukaryota</taxon>
        <taxon>Sar</taxon>
        <taxon>Stramenopiles</taxon>
        <taxon>Ochrophyta</taxon>
        <taxon>Bacillariophyta</taxon>
        <taxon>Coscinodiscophyceae</taxon>
        <taxon>Thalassiosirophycidae</taxon>
        <taxon>Thalassiosirales</taxon>
        <taxon>Skeletonemataceae</taxon>
        <taxon>Skeletonema</taxon>
        <taxon>Skeletonema marinoi-dohrnii complex</taxon>
    </lineage>
</organism>
<dbReference type="InterPro" id="IPR000834">
    <property type="entry name" value="Peptidase_M14"/>
</dbReference>
<keyword evidence="5" id="KW-0732">Signal</keyword>
<feature type="region of interest" description="Disordered" evidence="4">
    <location>
        <begin position="45"/>
        <end position="102"/>
    </location>
</feature>
<accession>A0AAD8Y8N6</accession>
<evidence type="ECO:0000256" key="2">
    <source>
        <dbReference type="ARBA" id="ARBA00005988"/>
    </source>
</evidence>
<protein>
    <submittedName>
        <fullName evidence="7">Cytosolic carboxypeptidase</fullName>
        <ecNumber evidence="7">3.4.17.-</ecNumber>
    </submittedName>
</protein>
<dbReference type="EC" id="3.4.17.-" evidence="7"/>
<feature type="compositionally biased region" description="Low complexity" evidence="4">
    <location>
        <begin position="58"/>
        <end position="71"/>
    </location>
</feature>
<evidence type="ECO:0000256" key="4">
    <source>
        <dbReference type="SAM" id="MobiDB-lite"/>
    </source>
</evidence>
<evidence type="ECO:0000259" key="6">
    <source>
        <dbReference type="PROSITE" id="PS52035"/>
    </source>
</evidence>
<evidence type="ECO:0000313" key="8">
    <source>
        <dbReference type="Proteomes" id="UP001224775"/>
    </source>
</evidence>
<dbReference type="GO" id="GO:0004181">
    <property type="term" value="F:metallocarboxypeptidase activity"/>
    <property type="evidence" value="ECO:0007669"/>
    <property type="project" value="InterPro"/>
</dbReference>
<dbReference type="GO" id="GO:0006508">
    <property type="term" value="P:proteolysis"/>
    <property type="evidence" value="ECO:0007669"/>
    <property type="project" value="InterPro"/>
</dbReference>
<comment type="similarity">
    <text evidence="2 3">Belongs to the peptidase M14 family.</text>
</comment>
<evidence type="ECO:0000313" key="7">
    <source>
        <dbReference type="EMBL" id="KAK1740992.1"/>
    </source>
</evidence>
<dbReference type="PROSITE" id="PS52035">
    <property type="entry name" value="PEPTIDASE_M14"/>
    <property type="match status" value="1"/>
</dbReference>
<feature type="chain" id="PRO_5042008526" evidence="5">
    <location>
        <begin position="20"/>
        <end position="525"/>
    </location>
</feature>
<dbReference type="PANTHER" id="PTHR12756:SF11">
    <property type="entry name" value="CYTOSOLIC CARBOXYPEPTIDASE 1"/>
    <property type="match status" value="1"/>
</dbReference>
<dbReference type="EMBL" id="JATAAI010000014">
    <property type="protein sequence ID" value="KAK1740992.1"/>
    <property type="molecule type" value="Genomic_DNA"/>
</dbReference>
<dbReference type="InterPro" id="IPR040626">
    <property type="entry name" value="Pepdidase_M14_N"/>
</dbReference>
<keyword evidence="8" id="KW-1185">Reference proteome</keyword>
<name>A0AAD8Y8N6_9STRA</name>
<dbReference type="Pfam" id="PF18027">
    <property type="entry name" value="Pepdidase_M14_N"/>
    <property type="match status" value="1"/>
</dbReference>
<dbReference type="CDD" id="cd06234">
    <property type="entry name" value="M14_PaCCP-like"/>
    <property type="match status" value="1"/>
</dbReference>
<dbReference type="Proteomes" id="UP001224775">
    <property type="component" value="Unassembled WGS sequence"/>
</dbReference>